<keyword evidence="6 8" id="KW-1133">Transmembrane helix</keyword>
<evidence type="ECO:0000256" key="6">
    <source>
        <dbReference type="ARBA" id="ARBA00022989"/>
    </source>
</evidence>
<evidence type="ECO:0000256" key="3">
    <source>
        <dbReference type="ARBA" id="ARBA00022692"/>
    </source>
</evidence>
<evidence type="ECO:0000256" key="2">
    <source>
        <dbReference type="ARBA" id="ARBA00022475"/>
    </source>
</evidence>
<feature type="transmembrane region" description="Helical" evidence="8">
    <location>
        <begin position="278"/>
        <end position="299"/>
    </location>
</feature>
<dbReference type="GO" id="GO:0015648">
    <property type="term" value="F:lipid-linked peptidoglycan transporter activity"/>
    <property type="evidence" value="ECO:0007669"/>
    <property type="project" value="UniProtKB-UniRule"/>
</dbReference>
<dbReference type="PANTHER" id="PTHR47019:SF1">
    <property type="entry name" value="LIPID II FLIPPASE MURJ"/>
    <property type="match status" value="1"/>
</dbReference>
<name>A0A2H0TWN3_9BACT</name>
<keyword evidence="8 9" id="KW-0961">Cell wall biogenesis/degradation</keyword>
<feature type="transmembrane region" description="Helical" evidence="8">
    <location>
        <begin position="193"/>
        <end position="214"/>
    </location>
</feature>
<comment type="pathway">
    <text evidence="8">Cell wall biogenesis; peptidoglycan biosynthesis.</text>
</comment>
<dbReference type="GO" id="GO:0005886">
    <property type="term" value="C:plasma membrane"/>
    <property type="evidence" value="ECO:0007669"/>
    <property type="project" value="UniProtKB-SubCell"/>
</dbReference>
<comment type="caution">
    <text evidence="10">The sequence shown here is derived from an EMBL/GenBank/DDBJ whole genome shotgun (WGS) entry which is preliminary data.</text>
</comment>
<feature type="transmembrane region" description="Helical" evidence="8">
    <location>
        <begin position="91"/>
        <end position="115"/>
    </location>
</feature>
<proteinExistence type="inferred from homology"/>
<organism evidence="10 11">
    <name type="scientific">Candidatus Magasanikbacteria bacterium CG10_big_fil_rev_8_21_14_0_10_42_10</name>
    <dbReference type="NCBI Taxonomy" id="1974649"/>
    <lineage>
        <taxon>Bacteria</taxon>
        <taxon>Candidatus Magasanikiibacteriota</taxon>
    </lineage>
</organism>
<dbReference type="NCBIfam" id="TIGR01695">
    <property type="entry name" value="murJ_mviN"/>
    <property type="match status" value="1"/>
</dbReference>
<dbReference type="CDD" id="cd13123">
    <property type="entry name" value="MATE_MurJ_like"/>
    <property type="match status" value="1"/>
</dbReference>
<dbReference type="EMBL" id="PFBY01000019">
    <property type="protein sequence ID" value="PIR76562.1"/>
    <property type="molecule type" value="Genomic_DNA"/>
</dbReference>
<dbReference type="UniPathway" id="UPA00219"/>
<evidence type="ECO:0000256" key="4">
    <source>
        <dbReference type="ARBA" id="ARBA00022960"/>
    </source>
</evidence>
<feature type="transmembrane region" description="Helical" evidence="8">
    <location>
        <begin position="446"/>
        <end position="467"/>
    </location>
</feature>
<keyword evidence="2 8" id="KW-1003">Cell membrane</keyword>
<dbReference type="PANTHER" id="PTHR47019">
    <property type="entry name" value="LIPID II FLIPPASE MURJ"/>
    <property type="match status" value="1"/>
</dbReference>
<keyword evidence="4 8" id="KW-0133">Cell shape</keyword>
<evidence type="ECO:0000256" key="5">
    <source>
        <dbReference type="ARBA" id="ARBA00022984"/>
    </source>
</evidence>
<comment type="subcellular location">
    <subcellularLocation>
        <location evidence="1 8">Cell membrane</location>
        <topology evidence="1 8">Multi-pass membrane protein</topology>
    </subcellularLocation>
</comment>
<dbReference type="GO" id="GO:0008360">
    <property type="term" value="P:regulation of cell shape"/>
    <property type="evidence" value="ECO:0007669"/>
    <property type="project" value="UniProtKB-UniRule"/>
</dbReference>
<dbReference type="HAMAP" id="MF_02078">
    <property type="entry name" value="MurJ_MviN"/>
    <property type="match status" value="1"/>
</dbReference>
<evidence type="ECO:0000256" key="9">
    <source>
        <dbReference type="PIRNR" id="PIRNR002869"/>
    </source>
</evidence>
<feature type="transmembrane region" description="Helical" evidence="8">
    <location>
        <begin position="319"/>
        <end position="338"/>
    </location>
</feature>
<protein>
    <recommendedName>
        <fullName evidence="8">Probable lipid II flippase MurJ</fullName>
    </recommendedName>
</protein>
<feature type="transmembrane region" description="Helical" evidence="8">
    <location>
        <begin position="412"/>
        <end position="434"/>
    </location>
</feature>
<evidence type="ECO:0000256" key="7">
    <source>
        <dbReference type="ARBA" id="ARBA00023136"/>
    </source>
</evidence>
<dbReference type="InterPro" id="IPR004268">
    <property type="entry name" value="MurJ"/>
</dbReference>
<keyword evidence="7 8" id="KW-0472">Membrane</keyword>
<feature type="transmembrane region" description="Helical" evidence="8">
    <location>
        <begin position="358"/>
        <end position="376"/>
    </location>
</feature>
<dbReference type="PIRSF" id="PIRSF002869">
    <property type="entry name" value="MviN"/>
    <property type="match status" value="1"/>
</dbReference>
<gene>
    <name evidence="10" type="primary">mviN</name>
    <name evidence="8" type="synonym">murJ</name>
    <name evidence="10" type="ORF">COU32_01475</name>
</gene>
<feature type="transmembrane region" description="Helical" evidence="8">
    <location>
        <begin position="165"/>
        <end position="187"/>
    </location>
</feature>
<dbReference type="GO" id="GO:0034204">
    <property type="term" value="P:lipid translocation"/>
    <property type="evidence" value="ECO:0007669"/>
    <property type="project" value="TreeGrafter"/>
</dbReference>
<feature type="transmembrane region" description="Helical" evidence="8">
    <location>
        <begin position="135"/>
        <end position="158"/>
    </location>
</feature>
<accession>A0A2H0TWN3</accession>
<feature type="transmembrane region" description="Helical" evidence="8">
    <location>
        <begin position="242"/>
        <end position="272"/>
    </location>
</feature>
<dbReference type="Proteomes" id="UP000231530">
    <property type="component" value="Unassembled WGS sequence"/>
</dbReference>
<dbReference type="GO" id="GO:0071555">
    <property type="term" value="P:cell wall organization"/>
    <property type="evidence" value="ECO:0007669"/>
    <property type="project" value="UniProtKB-UniRule"/>
</dbReference>
<comment type="function">
    <text evidence="8 9">Involved in peptidoglycan biosynthesis. Transports lipid-linked peptidoglycan precursors from the inner to the outer leaflet of the cytoplasmic membrane.</text>
</comment>
<dbReference type="PRINTS" id="PR01806">
    <property type="entry name" value="VIRFACTRMVIN"/>
</dbReference>
<evidence type="ECO:0000256" key="1">
    <source>
        <dbReference type="ARBA" id="ARBA00004651"/>
    </source>
</evidence>
<dbReference type="Pfam" id="PF03023">
    <property type="entry name" value="MurJ"/>
    <property type="match status" value="1"/>
</dbReference>
<dbReference type="InterPro" id="IPR051050">
    <property type="entry name" value="Lipid_II_flippase_MurJ/MviN"/>
</dbReference>
<feature type="transmembrane region" description="Helical" evidence="8">
    <location>
        <begin position="479"/>
        <end position="505"/>
    </location>
</feature>
<reference evidence="11" key="1">
    <citation type="submission" date="2017-09" db="EMBL/GenBank/DDBJ databases">
        <title>Depth-based differentiation of microbial function through sediment-hosted aquifers and enrichment of novel symbionts in the deep terrestrial subsurface.</title>
        <authorList>
            <person name="Probst A.J."/>
            <person name="Ladd B."/>
            <person name="Jarett J.K."/>
            <person name="Geller-Mcgrath D.E."/>
            <person name="Sieber C.M.K."/>
            <person name="Emerson J.B."/>
            <person name="Anantharaman K."/>
            <person name="Thomas B.C."/>
            <person name="Malmstrom R."/>
            <person name="Stieglmeier M."/>
            <person name="Klingl A."/>
            <person name="Woyke T."/>
            <person name="Ryan C.M."/>
            <person name="Banfield J.F."/>
        </authorList>
    </citation>
    <scope>NUCLEOTIDE SEQUENCE [LARGE SCALE GENOMIC DNA]</scope>
</reference>
<keyword evidence="3 8" id="KW-0812">Transmembrane</keyword>
<keyword evidence="5 8" id="KW-0573">Peptidoglycan synthesis</keyword>
<dbReference type="GO" id="GO:0009252">
    <property type="term" value="P:peptidoglycan biosynthetic process"/>
    <property type="evidence" value="ECO:0007669"/>
    <property type="project" value="UniProtKB-UniRule"/>
</dbReference>
<dbReference type="AlphaFoldDB" id="A0A2H0TWN3"/>
<feature type="transmembrane region" description="Helical" evidence="8">
    <location>
        <begin position="12"/>
        <end position="33"/>
    </location>
</feature>
<sequence length="537" mass="59212">MIKRLFSNTESSITGAAIILGSASFLSRIIGIVRDRIFAHQFGAGDVLDTYYAAFRTPDLVYNLLIVGALSAGFIPIFLELKEKNKKEAWLVTNSVLNILAIGSLVVCAILFIFTPFITQHIVPGFDESKQTMTILLSRIMLVSPIILGISSLVSGVLQSFKSFFIYSLTPIMYNLGIIIGAIFFVPRFGVEGLAYGVILGAVLHLMIQLPTLFKLGFRYTPVMDISNMFVKKIWKMMIPRTLGLATFQINLIIITIFASTLGGGSIAIFNFANNLQYFPVGIIGISFAIAAFPALSELAAKQKKDTMVNELIRTARQILFFILPMSILFLVLRAQIVRTVFGSGAFDWNDTIMTADTLAFFSISLFAQALIPLLARGFYALQDTWTPLLISISSLLINVLAAIFLKDLYGVKGLALAMSIAAICQVALMWMSLHHRVGSMHEGPLLLFLGKISFAATIMAIVVQYLKEPLSHLVDMTRLWGIFLQGLGAGIVGIAVYIVLTWLLQVSEIHLIRKSFTKKWLKLSSVEATVNEPDEI</sequence>
<evidence type="ECO:0000313" key="10">
    <source>
        <dbReference type="EMBL" id="PIR76562.1"/>
    </source>
</evidence>
<keyword evidence="8 9" id="KW-0813">Transport</keyword>
<comment type="similarity">
    <text evidence="8 9">Belongs to the MurJ/MviN family.</text>
</comment>
<evidence type="ECO:0000313" key="11">
    <source>
        <dbReference type="Proteomes" id="UP000231530"/>
    </source>
</evidence>
<feature type="transmembrane region" description="Helical" evidence="8">
    <location>
        <begin position="60"/>
        <end position="79"/>
    </location>
</feature>
<evidence type="ECO:0000256" key="8">
    <source>
        <dbReference type="HAMAP-Rule" id="MF_02078"/>
    </source>
</evidence>
<feature type="transmembrane region" description="Helical" evidence="8">
    <location>
        <begin position="388"/>
        <end position="406"/>
    </location>
</feature>